<proteinExistence type="predicted"/>
<dbReference type="AlphaFoldDB" id="A0A075G3T8"/>
<organism evidence="1">
    <name type="scientific">uncultured marine group II/III euryarchaeote KM3_07_G11</name>
    <dbReference type="NCBI Taxonomy" id="1457840"/>
    <lineage>
        <taxon>Archaea</taxon>
        <taxon>Methanobacteriati</taxon>
        <taxon>Methanobacteriota</taxon>
        <taxon>environmental samples</taxon>
    </lineage>
</organism>
<dbReference type="EMBL" id="KF900542">
    <property type="protein sequence ID" value="AIE98725.1"/>
    <property type="molecule type" value="Genomic_DNA"/>
</dbReference>
<name>A0A075G3T8_9EURY</name>
<evidence type="ECO:0000313" key="1">
    <source>
        <dbReference type="EMBL" id="AIE98725.1"/>
    </source>
</evidence>
<sequence length="127" mass="14750">MRAVSAVDCLSRIIFVLPVDICAQTLIVKHHGHRCASPRSLVALLWAEYSPLCTLVDDIVFQYEAAVLTNYLPSCFISLQTATIAFWALHYIFDLRWWFSHSIHSHSSFPMHSYKKRKYKRRPTKPI</sequence>
<accession>A0A075G3T8</accession>
<reference evidence="1" key="1">
    <citation type="journal article" date="2014" name="Genome Biol. Evol.">
        <title>Pangenome evidence for extensive interdomain horizontal transfer affecting lineage core and shell genes in uncultured planktonic thaumarchaeota and euryarchaeota.</title>
        <authorList>
            <person name="Deschamps P."/>
            <person name="Zivanovic Y."/>
            <person name="Moreira D."/>
            <person name="Rodriguez-Valera F."/>
            <person name="Lopez-Garcia P."/>
        </authorList>
    </citation>
    <scope>NUCLEOTIDE SEQUENCE</scope>
</reference>
<protein>
    <submittedName>
        <fullName evidence="1">Uncharacterized protein</fullName>
    </submittedName>
</protein>